<organism evidence="3 4">
    <name type="scientific">Staphylococcus nepalensis</name>
    <dbReference type="NCBI Taxonomy" id="214473"/>
    <lineage>
        <taxon>Bacteria</taxon>
        <taxon>Bacillati</taxon>
        <taxon>Bacillota</taxon>
        <taxon>Bacilli</taxon>
        <taxon>Bacillales</taxon>
        <taxon>Staphylococcaceae</taxon>
        <taxon>Staphylococcus</taxon>
    </lineage>
</organism>
<protein>
    <submittedName>
        <fullName evidence="3">Membrane protein</fullName>
    </submittedName>
</protein>
<keyword evidence="1" id="KW-0472">Membrane</keyword>
<feature type="transmembrane region" description="Helical" evidence="1">
    <location>
        <begin position="279"/>
        <end position="299"/>
    </location>
</feature>
<dbReference type="PANTHER" id="PTHR30590:SF3">
    <property type="entry name" value="HYPOTHETICAL MEMBRANE SPANNING PROTEIN"/>
    <property type="match status" value="1"/>
</dbReference>
<dbReference type="EMBL" id="UHDS01000001">
    <property type="protein sequence ID" value="SUM56315.1"/>
    <property type="molecule type" value="Genomic_DNA"/>
</dbReference>
<evidence type="ECO:0000313" key="3">
    <source>
        <dbReference type="EMBL" id="SUM56315.1"/>
    </source>
</evidence>
<dbReference type="InterPro" id="IPR007349">
    <property type="entry name" value="DUF418"/>
</dbReference>
<evidence type="ECO:0000256" key="1">
    <source>
        <dbReference type="SAM" id="Phobius"/>
    </source>
</evidence>
<dbReference type="Proteomes" id="UP000254412">
    <property type="component" value="Unassembled WGS sequence"/>
</dbReference>
<feature type="transmembrane region" description="Helical" evidence="1">
    <location>
        <begin position="209"/>
        <end position="228"/>
    </location>
</feature>
<dbReference type="PANTHER" id="PTHR30590">
    <property type="entry name" value="INNER MEMBRANE PROTEIN"/>
    <property type="match status" value="1"/>
</dbReference>
<feature type="transmembrane region" description="Helical" evidence="1">
    <location>
        <begin position="172"/>
        <end position="197"/>
    </location>
</feature>
<feature type="transmembrane region" description="Helical" evidence="1">
    <location>
        <begin position="12"/>
        <end position="34"/>
    </location>
</feature>
<keyword evidence="1" id="KW-1133">Transmembrane helix</keyword>
<feature type="domain" description="DUF418" evidence="2">
    <location>
        <begin position="195"/>
        <end position="342"/>
    </location>
</feature>
<feature type="transmembrane region" description="Helical" evidence="1">
    <location>
        <begin position="64"/>
        <end position="83"/>
    </location>
</feature>
<evidence type="ECO:0000259" key="2">
    <source>
        <dbReference type="Pfam" id="PF04235"/>
    </source>
</evidence>
<dbReference type="InterPro" id="IPR052529">
    <property type="entry name" value="Bact_Transport_Assoc"/>
</dbReference>
<dbReference type="Pfam" id="PF04235">
    <property type="entry name" value="DUF418"/>
    <property type="match status" value="1"/>
</dbReference>
<feature type="transmembrane region" description="Helical" evidence="1">
    <location>
        <begin position="305"/>
        <end position="328"/>
    </location>
</feature>
<dbReference type="RefSeq" id="WP_160148689.1">
    <property type="nucleotide sequence ID" value="NZ_BMCF01000003.1"/>
</dbReference>
<accession>A0A380GRU3</accession>
<feature type="transmembrane region" description="Helical" evidence="1">
    <location>
        <begin position="140"/>
        <end position="160"/>
    </location>
</feature>
<feature type="transmembrane region" description="Helical" evidence="1">
    <location>
        <begin position="90"/>
        <end position="110"/>
    </location>
</feature>
<feature type="transmembrane region" description="Helical" evidence="1">
    <location>
        <begin position="240"/>
        <end position="258"/>
    </location>
</feature>
<proteinExistence type="predicted"/>
<evidence type="ECO:0000313" key="4">
    <source>
        <dbReference type="Proteomes" id="UP000254412"/>
    </source>
</evidence>
<dbReference type="AlphaFoldDB" id="A0A380GRU3"/>
<feature type="transmembrane region" description="Helical" evidence="1">
    <location>
        <begin position="116"/>
        <end position="133"/>
    </location>
</feature>
<keyword evidence="1" id="KW-0812">Transmembrane</keyword>
<reference evidence="3 4" key="1">
    <citation type="submission" date="2018-06" db="EMBL/GenBank/DDBJ databases">
        <authorList>
            <consortium name="Pathogen Informatics"/>
            <person name="Doyle S."/>
        </authorList>
    </citation>
    <scope>NUCLEOTIDE SEQUENCE [LARGE SCALE GENOMIC DNA]</scope>
    <source>
        <strain evidence="3 4">NCTC13834</strain>
    </source>
</reference>
<name>A0A380GRU3_9STAP</name>
<gene>
    <name evidence="3" type="ORF">NCTC13834_02723</name>
</gene>
<sequence length="351" mass="40111">MSVQKGTASLTRINLIDVIRGIAIIGILLINIHFFEPSNTKSIEINIFDSKVINYIEMFSLNKFHFIFAFLFGVSTSIFINNLQTKGLTLWVHIRRMVLLFIVGALSSLLWDGDILKLYAVMGVLLLLFQNVPNKIKLSCGVLLVTFGNFLPILIKFIEIKGIHIPNLLNSFVLLMVMLSTLGHMLLGQALYYIGIFTNKSLLPKLKKYWLLFLTLTLLIWALALFIQNNELLHSFNQNSGPIIGLFYIFSILLLYQIKPVQKCLSILIPYGKMAFTNYLGQTIIGVVILTPILSNYTVHTYGMLLLYVAVTLFQITFSLIWMHYFLFGPLEWLWRCGTYLKIQPIKISKT</sequence>